<evidence type="ECO:0000259" key="10">
    <source>
        <dbReference type="Pfam" id="PF00933"/>
    </source>
</evidence>
<evidence type="ECO:0000256" key="7">
    <source>
        <dbReference type="RuleBase" id="RU361161"/>
    </source>
</evidence>
<dbReference type="InterPro" id="IPR051915">
    <property type="entry name" value="Cellulose_Degrad_GH3"/>
</dbReference>
<dbReference type="InterPro" id="IPR017853">
    <property type="entry name" value="GH"/>
</dbReference>
<accession>A0A7G5C4T9</accession>
<dbReference type="GO" id="GO:0009251">
    <property type="term" value="P:glucan catabolic process"/>
    <property type="evidence" value="ECO:0007669"/>
    <property type="project" value="TreeGrafter"/>
</dbReference>
<dbReference type="Gene3D" id="3.40.50.1700">
    <property type="entry name" value="Glycoside hydrolase family 3 C-terminal domain"/>
    <property type="match status" value="1"/>
</dbReference>
<keyword evidence="9" id="KW-0472">Membrane</keyword>
<gene>
    <name evidence="12" type="ORF">FPL14_25930</name>
</gene>
<dbReference type="EC" id="3.2.1.21" evidence="3"/>
<evidence type="ECO:0000256" key="1">
    <source>
        <dbReference type="ARBA" id="ARBA00000448"/>
    </source>
</evidence>
<keyword evidence="9" id="KW-0812">Transmembrane</keyword>
<dbReference type="Proteomes" id="UP000515679">
    <property type="component" value="Chromosome"/>
</dbReference>
<dbReference type="InterPro" id="IPR036881">
    <property type="entry name" value="Glyco_hydro_3_C_sf"/>
</dbReference>
<reference evidence="12 13" key="1">
    <citation type="submission" date="2019-07" db="EMBL/GenBank/DDBJ databases">
        <authorList>
            <person name="Kim J.K."/>
            <person name="Cheong H.-M."/>
            <person name="Choi Y."/>
            <person name="Hwang K.J."/>
            <person name="Lee S."/>
            <person name="Choi C."/>
        </authorList>
    </citation>
    <scope>NUCLEOTIDE SEQUENCE [LARGE SCALE GENOMIC DNA]</scope>
    <source>
        <strain evidence="12 13">KS 22</strain>
    </source>
</reference>
<evidence type="ECO:0000256" key="3">
    <source>
        <dbReference type="ARBA" id="ARBA00012744"/>
    </source>
</evidence>
<dbReference type="Pfam" id="PF00933">
    <property type="entry name" value="Glyco_hydro_3"/>
    <property type="match status" value="1"/>
</dbReference>
<organism evidence="12 13">
    <name type="scientific">Cohnella cholangitidis</name>
    <dbReference type="NCBI Taxonomy" id="2598458"/>
    <lineage>
        <taxon>Bacteria</taxon>
        <taxon>Bacillati</taxon>
        <taxon>Bacillota</taxon>
        <taxon>Bacilli</taxon>
        <taxon>Bacillales</taxon>
        <taxon>Paenibacillaceae</taxon>
        <taxon>Cohnella</taxon>
    </lineage>
</organism>
<dbReference type="KEGG" id="cchl:FPL14_25930"/>
<dbReference type="PANTHER" id="PTHR30620">
    <property type="entry name" value="PERIPLASMIC BETA-GLUCOSIDASE-RELATED"/>
    <property type="match status" value="1"/>
</dbReference>
<evidence type="ECO:0000259" key="11">
    <source>
        <dbReference type="Pfam" id="PF01915"/>
    </source>
</evidence>
<keyword evidence="9" id="KW-1133">Transmembrane helix</keyword>
<comment type="similarity">
    <text evidence="2 7">Belongs to the glycosyl hydrolase 3 family.</text>
</comment>
<dbReference type="InterPro" id="IPR019800">
    <property type="entry name" value="Glyco_hydro_3_AS"/>
</dbReference>
<dbReference type="SUPFAM" id="SSF52279">
    <property type="entry name" value="Beta-D-glucan exohydrolase, C-terminal domain"/>
    <property type="match status" value="1"/>
</dbReference>
<dbReference type="PRINTS" id="PR00133">
    <property type="entry name" value="GLHYDRLASE3"/>
</dbReference>
<dbReference type="InterPro" id="IPR002772">
    <property type="entry name" value="Glyco_hydro_3_C"/>
</dbReference>
<evidence type="ECO:0000256" key="8">
    <source>
        <dbReference type="SAM" id="MobiDB-lite"/>
    </source>
</evidence>
<evidence type="ECO:0000256" key="5">
    <source>
        <dbReference type="ARBA" id="ARBA00022801"/>
    </source>
</evidence>
<comment type="catalytic activity">
    <reaction evidence="1">
        <text>Hydrolysis of terminal, non-reducing beta-D-glucosyl residues with release of beta-D-glucose.</text>
        <dbReference type="EC" id="3.2.1.21"/>
    </reaction>
</comment>
<dbReference type="GO" id="GO:0008422">
    <property type="term" value="F:beta-glucosidase activity"/>
    <property type="evidence" value="ECO:0007669"/>
    <property type="project" value="UniProtKB-EC"/>
</dbReference>
<dbReference type="AlphaFoldDB" id="A0A7G5C4T9"/>
<sequence length="646" mass="69493">MSTRSKRFRVTVISIGILLVIAAILLLWSNESGENADNASAGVPTATNTPSPSVVSEQPAIDTAYLDASLPTEERVESLLRQMTLPEKIAQMVQAERRTITPEEMADYGVGSILSAGGSAPSPNEPAAWAEMIDAYQRAALQTRLSIPMLYAIDAVHGNNNAYGATLFPHNIGLGATRDADLVGRIGAATALELRATGIPWNFAPCLCVPRDERWGRTYEGYGETPELVAELGMSYVEGMQGEMGEGDWLGDQRAIATLKHWIGDGATQGGIDRGDAVLTEAQLQKLIAPYAAGIEAGARSVMVSFSSINGEKMHGHRGMVNDVLKERLGFTGIVVSDYNGIEEMEPDFAKAVRRGVLAGIDVFMQPDNWKGFVTTLRKLVEDGEVPEERINDAVRRILRVKFEARLFETPMSDRSLGKMLGSPQHRALAREAVAKSLVLLKNDNRLLPLDKKLKKIAVVGSMADDIGGQSGGWSIQWQGQLGDITPGTTILEAIEQAVSPATVVVHDPKGTNIAGADSIVAVLGEPPYAEGAGDNQELRLSKEDAELLDRISKAEAPVTVVLLSGRPLILTDEMDKMDALVAAWLPGTEGGGVSDALFGDVPFTGKLPISWPRWIEQIPIQANEDTATSNKPLFDYGYGLTTTVR</sequence>
<keyword evidence="4" id="KW-0732">Signal</keyword>
<dbReference type="Gene3D" id="3.20.20.300">
    <property type="entry name" value="Glycoside hydrolase, family 3, N-terminal domain"/>
    <property type="match status" value="1"/>
</dbReference>
<dbReference type="InterPro" id="IPR001764">
    <property type="entry name" value="Glyco_hydro_3_N"/>
</dbReference>
<evidence type="ECO:0000313" key="13">
    <source>
        <dbReference type="Proteomes" id="UP000515679"/>
    </source>
</evidence>
<evidence type="ECO:0000313" key="12">
    <source>
        <dbReference type="EMBL" id="QMV44223.1"/>
    </source>
</evidence>
<feature type="region of interest" description="Disordered" evidence="8">
    <location>
        <begin position="36"/>
        <end position="57"/>
    </location>
</feature>
<feature type="domain" description="Glycoside hydrolase family 3 N-terminal" evidence="10">
    <location>
        <begin position="84"/>
        <end position="401"/>
    </location>
</feature>
<dbReference type="InterPro" id="IPR036962">
    <property type="entry name" value="Glyco_hydro_3_N_sf"/>
</dbReference>
<keyword evidence="13" id="KW-1185">Reference proteome</keyword>
<keyword evidence="6 7" id="KW-0326">Glycosidase</keyword>
<proteinExistence type="inferred from homology"/>
<name>A0A7G5C4T9_9BACL</name>
<feature type="domain" description="Glycoside hydrolase family 3 C-terminal" evidence="11">
    <location>
        <begin position="438"/>
        <end position="642"/>
    </location>
</feature>
<evidence type="ECO:0000256" key="9">
    <source>
        <dbReference type="SAM" id="Phobius"/>
    </source>
</evidence>
<dbReference type="Pfam" id="PF01915">
    <property type="entry name" value="Glyco_hydro_3_C"/>
    <property type="match status" value="1"/>
</dbReference>
<feature type="transmembrane region" description="Helical" evidence="9">
    <location>
        <begin position="12"/>
        <end position="29"/>
    </location>
</feature>
<dbReference type="PANTHER" id="PTHR30620:SF16">
    <property type="entry name" value="LYSOSOMAL BETA GLUCOSIDASE"/>
    <property type="match status" value="1"/>
</dbReference>
<protein>
    <recommendedName>
        <fullName evidence="3">beta-glucosidase</fullName>
        <ecNumber evidence="3">3.2.1.21</ecNumber>
    </recommendedName>
</protein>
<evidence type="ECO:0000256" key="2">
    <source>
        <dbReference type="ARBA" id="ARBA00005336"/>
    </source>
</evidence>
<dbReference type="RefSeq" id="WP_182300458.1">
    <property type="nucleotide sequence ID" value="NZ_CP041969.1"/>
</dbReference>
<dbReference type="PROSITE" id="PS00775">
    <property type="entry name" value="GLYCOSYL_HYDROL_F3"/>
    <property type="match status" value="1"/>
</dbReference>
<feature type="compositionally biased region" description="Polar residues" evidence="8">
    <location>
        <begin position="45"/>
        <end position="56"/>
    </location>
</feature>
<dbReference type="EMBL" id="CP041969">
    <property type="protein sequence ID" value="QMV44223.1"/>
    <property type="molecule type" value="Genomic_DNA"/>
</dbReference>
<evidence type="ECO:0000256" key="6">
    <source>
        <dbReference type="ARBA" id="ARBA00023295"/>
    </source>
</evidence>
<evidence type="ECO:0000256" key="4">
    <source>
        <dbReference type="ARBA" id="ARBA00022729"/>
    </source>
</evidence>
<keyword evidence="5 7" id="KW-0378">Hydrolase</keyword>
<dbReference type="SUPFAM" id="SSF51445">
    <property type="entry name" value="(Trans)glycosidases"/>
    <property type="match status" value="1"/>
</dbReference>